<dbReference type="SUPFAM" id="SSF53474">
    <property type="entry name" value="alpha/beta-Hydrolases"/>
    <property type="match status" value="1"/>
</dbReference>
<gene>
    <name evidence="1" type="ORF">J8F10_07790</name>
</gene>
<sequence length="446" mass="47412">MPRFAPTDRRAAYDLVCFDSGGSERTDDPNGLMSDLVLRTLAPDDSGVTDVFVLSHGWMGDVPSARAQYDKWVEAMTACTADVARMNQARPGFKPHVIGIHWPSMPWGDESFGEGGSFTVPIDGAPADDPVQAMVDDYAARIADTPAARDAIRRIVVGAMDDVEPEALPPDVFAAYRQLNLEADLGIGGVGAGPGGDRSGFDPEGVYQSLREDAPSFGLFSGGGIFGVLRTLSFWRMKDRARWFGESVGSRFLARMMQAAPRNLRFHLMGHSFGCIVMSAALAGPKGRGRVARPVDSLALVQGALSIWSYCDDIPATPGQPGYFNKVFSDKRVRGPIISTRSVFDTATGRWYPLGAGVAGQVAFAAPGELPKYGAVGSHGIQGPGTNATDLALLPATTDYNFVPGAAYNLECSEVIREGSGRGGAHNDICRPEVAHAVWQAALTAG</sequence>
<dbReference type="EMBL" id="JAGKQQ010000001">
    <property type="protein sequence ID" value="MBP3955181.1"/>
    <property type="molecule type" value="Genomic_DNA"/>
</dbReference>
<keyword evidence="2" id="KW-1185">Reference proteome</keyword>
<evidence type="ECO:0008006" key="3">
    <source>
        <dbReference type="Google" id="ProtNLM"/>
    </source>
</evidence>
<dbReference type="RefSeq" id="WP_210653274.1">
    <property type="nucleotide sequence ID" value="NZ_JAGKQQ010000001.1"/>
</dbReference>
<accession>A0ABS5BNE2</accession>
<proteinExistence type="predicted"/>
<evidence type="ECO:0000313" key="2">
    <source>
        <dbReference type="Proteomes" id="UP000676565"/>
    </source>
</evidence>
<organism evidence="1 2">
    <name type="scientific">Gemmata palustris</name>
    <dbReference type="NCBI Taxonomy" id="2822762"/>
    <lineage>
        <taxon>Bacteria</taxon>
        <taxon>Pseudomonadati</taxon>
        <taxon>Planctomycetota</taxon>
        <taxon>Planctomycetia</taxon>
        <taxon>Gemmatales</taxon>
        <taxon>Gemmataceae</taxon>
        <taxon>Gemmata</taxon>
    </lineage>
</organism>
<protein>
    <recommendedName>
        <fullName evidence="3">Serine-threonine protein kinase</fullName>
    </recommendedName>
</protein>
<comment type="caution">
    <text evidence="1">The sequence shown here is derived from an EMBL/GenBank/DDBJ whole genome shotgun (WGS) entry which is preliminary data.</text>
</comment>
<evidence type="ECO:0000313" key="1">
    <source>
        <dbReference type="EMBL" id="MBP3955181.1"/>
    </source>
</evidence>
<dbReference type="InterPro" id="IPR029058">
    <property type="entry name" value="AB_hydrolase_fold"/>
</dbReference>
<name>A0ABS5BNE2_9BACT</name>
<reference evidence="1 2" key="1">
    <citation type="submission" date="2021-04" db="EMBL/GenBank/DDBJ databases">
        <authorList>
            <person name="Ivanova A."/>
        </authorList>
    </citation>
    <scope>NUCLEOTIDE SEQUENCE [LARGE SCALE GENOMIC DNA]</scope>
    <source>
        <strain evidence="1 2">G18</strain>
    </source>
</reference>
<dbReference type="Proteomes" id="UP000676565">
    <property type="component" value="Unassembled WGS sequence"/>
</dbReference>